<dbReference type="Proteomes" id="UP000886523">
    <property type="component" value="Unassembled WGS sequence"/>
</dbReference>
<organism evidence="2 3">
    <name type="scientific">Hydnum rufescens UP504</name>
    <dbReference type="NCBI Taxonomy" id="1448309"/>
    <lineage>
        <taxon>Eukaryota</taxon>
        <taxon>Fungi</taxon>
        <taxon>Dikarya</taxon>
        <taxon>Basidiomycota</taxon>
        <taxon>Agaricomycotina</taxon>
        <taxon>Agaricomycetes</taxon>
        <taxon>Cantharellales</taxon>
        <taxon>Hydnaceae</taxon>
        <taxon>Hydnum</taxon>
    </lineage>
</organism>
<comment type="caution">
    <text evidence="2">The sequence shown here is derived from an EMBL/GenBank/DDBJ whole genome shotgun (WGS) entry which is preliminary data.</text>
</comment>
<gene>
    <name evidence="2" type="ORF">BS47DRAFT_1350791</name>
</gene>
<reference evidence="2" key="1">
    <citation type="journal article" date="2020" name="Nat. Commun.">
        <title>Large-scale genome sequencing of mycorrhizal fungi provides insights into the early evolution of symbiotic traits.</title>
        <authorList>
            <person name="Miyauchi S."/>
            <person name="Kiss E."/>
            <person name="Kuo A."/>
            <person name="Drula E."/>
            <person name="Kohler A."/>
            <person name="Sanchez-Garcia M."/>
            <person name="Morin E."/>
            <person name="Andreopoulos B."/>
            <person name="Barry K.W."/>
            <person name="Bonito G."/>
            <person name="Buee M."/>
            <person name="Carver A."/>
            <person name="Chen C."/>
            <person name="Cichocki N."/>
            <person name="Clum A."/>
            <person name="Culley D."/>
            <person name="Crous P.W."/>
            <person name="Fauchery L."/>
            <person name="Girlanda M."/>
            <person name="Hayes R.D."/>
            <person name="Keri Z."/>
            <person name="LaButti K."/>
            <person name="Lipzen A."/>
            <person name="Lombard V."/>
            <person name="Magnuson J."/>
            <person name="Maillard F."/>
            <person name="Murat C."/>
            <person name="Nolan M."/>
            <person name="Ohm R.A."/>
            <person name="Pangilinan J."/>
            <person name="Pereira M.F."/>
            <person name="Perotto S."/>
            <person name="Peter M."/>
            <person name="Pfister S."/>
            <person name="Riley R."/>
            <person name="Sitrit Y."/>
            <person name="Stielow J.B."/>
            <person name="Szollosi G."/>
            <person name="Zifcakova L."/>
            <person name="Stursova M."/>
            <person name="Spatafora J.W."/>
            <person name="Tedersoo L."/>
            <person name="Vaario L.M."/>
            <person name="Yamada A."/>
            <person name="Yan M."/>
            <person name="Wang P."/>
            <person name="Xu J."/>
            <person name="Bruns T."/>
            <person name="Baldrian P."/>
            <person name="Vilgalys R."/>
            <person name="Dunand C."/>
            <person name="Henrissat B."/>
            <person name="Grigoriev I.V."/>
            <person name="Hibbett D."/>
            <person name="Nagy L.G."/>
            <person name="Martin F.M."/>
        </authorList>
    </citation>
    <scope>NUCLEOTIDE SEQUENCE</scope>
    <source>
        <strain evidence="2">UP504</strain>
    </source>
</reference>
<sequence length="207" mass="23413">MNLSPFLKLHMKKPGPTREESKLFSAENHENTRDNLRATAERARVNVLSALGADAINVKATDWANLGARSLLEAWIQIRRELRYPCEVGNGGLRGGMKDSPRRYMDGSEYRRVPTRGRESSQIETFHAGRHLPRVLHSQRLLSFVNVVKQTHTSVEWLLSALFLFTSLLVDAHTEIWGDIMVCEVLFVAEGIARVESFDAASIPFLR</sequence>
<name>A0A9P6ALN4_9AGAM</name>
<evidence type="ECO:0000313" key="3">
    <source>
        <dbReference type="Proteomes" id="UP000886523"/>
    </source>
</evidence>
<dbReference type="AlphaFoldDB" id="A0A9P6ALN4"/>
<feature type="region of interest" description="Disordered" evidence="1">
    <location>
        <begin position="11"/>
        <end position="32"/>
    </location>
</feature>
<proteinExistence type="predicted"/>
<dbReference type="EMBL" id="MU129066">
    <property type="protein sequence ID" value="KAF9508063.1"/>
    <property type="molecule type" value="Genomic_DNA"/>
</dbReference>
<evidence type="ECO:0000256" key="1">
    <source>
        <dbReference type="SAM" id="MobiDB-lite"/>
    </source>
</evidence>
<keyword evidence="3" id="KW-1185">Reference proteome</keyword>
<feature type="compositionally biased region" description="Basic and acidic residues" evidence="1">
    <location>
        <begin position="16"/>
        <end position="32"/>
    </location>
</feature>
<evidence type="ECO:0000313" key="2">
    <source>
        <dbReference type="EMBL" id="KAF9508063.1"/>
    </source>
</evidence>
<accession>A0A9P6ALN4</accession>
<protein>
    <submittedName>
        <fullName evidence="2">Uncharacterized protein</fullName>
    </submittedName>
</protein>